<evidence type="ECO:0000313" key="2">
    <source>
        <dbReference type="EMBL" id="CAB4285958.1"/>
    </source>
</evidence>
<dbReference type="Proteomes" id="UP000507222">
    <property type="component" value="Unassembled WGS sequence"/>
</dbReference>
<evidence type="ECO:0000256" key="1">
    <source>
        <dbReference type="SAM" id="MobiDB-lite"/>
    </source>
</evidence>
<name>A0A6J5VJ54_PRUAR</name>
<dbReference type="EMBL" id="CAEKDK010000007">
    <property type="protein sequence ID" value="CAB4285958.1"/>
    <property type="molecule type" value="Genomic_DNA"/>
</dbReference>
<proteinExistence type="predicted"/>
<gene>
    <name evidence="2" type="ORF">CURHAP_LOCUS42217</name>
</gene>
<protein>
    <submittedName>
        <fullName evidence="2">Uncharacterized protein</fullName>
    </submittedName>
</protein>
<accession>A0A6J5VJ54</accession>
<feature type="region of interest" description="Disordered" evidence="1">
    <location>
        <begin position="1"/>
        <end position="21"/>
    </location>
</feature>
<sequence>MRESGHWWQSGREEGRDSDDDKQFAIGWVEMEEMVEVDHVVVESYAFFQSDDGGGGLNIGRLQIL</sequence>
<evidence type="ECO:0000313" key="3">
    <source>
        <dbReference type="Proteomes" id="UP000507222"/>
    </source>
</evidence>
<organism evidence="2 3">
    <name type="scientific">Prunus armeniaca</name>
    <name type="common">Apricot</name>
    <name type="synonym">Armeniaca vulgaris</name>
    <dbReference type="NCBI Taxonomy" id="36596"/>
    <lineage>
        <taxon>Eukaryota</taxon>
        <taxon>Viridiplantae</taxon>
        <taxon>Streptophyta</taxon>
        <taxon>Embryophyta</taxon>
        <taxon>Tracheophyta</taxon>
        <taxon>Spermatophyta</taxon>
        <taxon>Magnoliopsida</taxon>
        <taxon>eudicotyledons</taxon>
        <taxon>Gunneridae</taxon>
        <taxon>Pentapetalae</taxon>
        <taxon>rosids</taxon>
        <taxon>fabids</taxon>
        <taxon>Rosales</taxon>
        <taxon>Rosaceae</taxon>
        <taxon>Amygdaloideae</taxon>
        <taxon>Amygdaleae</taxon>
        <taxon>Prunus</taxon>
    </lineage>
</organism>
<dbReference type="AlphaFoldDB" id="A0A6J5VJ54"/>
<reference evidence="2 3" key="1">
    <citation type="submission" date="2020-05" db="EMBL/GenBank/DDBJ databases">
        <authorList>
            <person name="Campoy J."/>
            <person name="Schneeberger K."/>
            <person name="Spophaly S."/>
        </authorList>
    </citation>
    <scope>NUCLEOTIDE SEQUENCE [LARGE SCALE GENOMIC DNA]</scope>
    <source>
        <strain evidence="2">PruArmRojPasFocal</strain>
    </source>
</reference>